<protein>
    <submittedName>
        <fullName evidence="2">Uncharacterized protein</fullName>
    </submittedName>
</protein>
<feature type="transmembrane region" description="Helical" evidence="1">
    <location>
        <begin position="187"/>
        <end position="206"/>
    </location>
</feature>
<keyword evidence="1" id="KW-0472">Membrane</keyword>
<keyword evidence="1" id="KW-0812">Transmembrane</keyword>
<sequence>MILSVELPESEAVWALLSLCVGVCTAVFASWVTLHVAHPRRRLDCWMPTVTNLLSAPGSAGVSVSHNGTSLSVPHIVEVQLVNRGQRDILSSNFDHALPLTLNVGAHIIKVLHVAWQPTGTPDPVYSITGTKLAINPCLFTAGRSLSFSLLVDGPDPKLTLAAALSDVEVRALDGRVEQAEEINSKLTVIIVAMVAFCMGLLTCPFL</sequence>
<reference evidence="2" key="1">
    <citation type="submission" date="2022-10" db="EMBL/GenBank/DDBJ databases">
        <title>The complete genomes of actinobacterial strains from the NBC collection.</title>
        <authorList>
            <person name="Joergensen T.S."/>
            <person name="Alvarez Arevalo M."/>
            <person name="Sterndorff E.B."/>
            <person name="Faurdal D."/>
            <person name="Vuksanovic O."/>
            <person name="Mourched A.-S."/>
            <person name="Charusanti P."/>
            <person name="Shaw S."/>
            <person name="Blin K."/>
            <person name="Weber T."/>
        </authorList>
    </citation>
    <scope>NUCLEOTIDE SEQUENCE</scope>
    <source>
        <strain evidence="2">NBC_00060</strain>
    </source>
</reference>
<name>A0AAU2GUH9_9ACTN</name>
<proteinExistence type="predicted"/>
<evidence type="ECO:0000256" key="1">
    <source>
        <dbReference type="SAM" id="Phobius"/>
    </source>
</evidence>
<feature type="transmembrane region" description="Helical" evidence="1">
    <location>
        <begin position="12"/>
        <end position="34"/>
    </location>
</feature>
<accession>A0AAU2GUH9</accession>
<dbReference type="AlphaFoldDB" id="A0AAU2GUH9"/>
<keyword evidence="1" id="KW-1133">Transmembrane helix</keyword>
<evidence type="ECO:0000313" key="2">
    <source>
        <dbReference type="EMBL" id="WTU39498.1"/>
    </source>
</evidence>
<gene>
    <name evidence="2" type="ORF">OHV25_07890</name>
</gene>
<organism evidence="2">
    <name type="scientific">Streptomyces sp. NBC_00060</name>
    <dbReference type="NCBI Taxonomy" id="2975636"/>
    <lineage>
        <taxon>Bacteria</taxon>
        <taxon>Bacillati</taxon>
        <taxon>Actinomycetota</taxon>
        <taxon>Actinomycetes</taxon>
        <taxon>Kitasatosporales</taxon>
        <taxon>Streptomycetaceae</taxon>
        <taxon>Streptomyces</taxon>
    </lineage>
</organism>
<dbReference type="EMBL" id="CP108253">
    <property type="protein sequence ID" value="WTU39498.1"/>
    <property type="molecule type" value="Genomic_DNA"/>
</dbReference>